<dbReference type="OrthoDB" id="9803628at2"/>
<reference evidence="3 4" key="1">
    <citation type="submission" date="2018-12" db="EMBL/GenBank/DDBJ databases">
        <title>Rubrispira sanarue gen. nov., sp., nov., a member of the order Silvanigrellales, isolated from a brackish lake in Hamamatsu Japan.</title>
        <authorList>
            <person name="Maejima Y."/>
            <person name="Iino T."/>
            <person name="Muraguchi Y."/>
            <person name="Fukuda K."/>
            <person name="Nojiri H."/>
            <person name="Ohkuma M."/>
            <person name="Moriuchi R."/>
            <person name="Dohra H."/>
            <person name="Kimbara K."/>
            <person name="Shintani M."/>
        </authorList>
    </citation>
    <scope>NUCLEOTIDE SEQUENCE [LARGE SCALE GENOMIC DNA]</scope>
    <source>
        <strain evidence="3 4">RF1110005</strain>
    </source>
</reference>
<dbReference type="Pfam" id="PF13561">
    <property type="entry name" value="adh_short_C2"/>
    <property type="match status" value="1"/>
</dbReference>
<dbReference type="RefSeq" id="WP_130611301.1">
    <property type="nucleotide sequence ID" value="NZ_AP019368.1"/>
</dbReference>
<dbReference type="Gene3D" id="3.40.50.720">
    <property type="entry name" value="NAD(P)-binding Rossmann-like Domain"/>
    <property type="match status" value="1"/>
</dbReference>
<sequence>MSIDEKNVLLINGCYSTIAQELIRIEGNEKKVIGLVRNKREEINNVEIFSADATQPDEVKSTVETIYEKIGAIHEYVHLIGSIIIKPLHQTSIEEWKNTFELNLNSIFYSLKSILPIMQKQKYGSIVLISSVAAEVGLTNHEAISAAKGAVESLVRSLSMTYANSGIRVNCVAPSLINTKMSVHLVKNDMVVRATSAMNAIKRIGEPTDVAEAISYLLSPKSSFITGQILHVDGGLTHVRTPPKI</sequence>
<keyword evidence="2" id="KW-0560">Oxidoreductase</keyword>
<dbReference type="CDD" id="cd05233">
    <property type="entry name" value="SDR_c"/>
    <property type="match status" value="1"/>
</dbReference>
<dbReference type="SUPFAM" id="SSF51735">
    <property type="entry name" value="NAD(P)-binding Rossmann-fold domains"/>
    <property type="match status" value="1"/>
</dbReference>
<gene>
    <name evidence="3" type="ORF">JCM31447_25880</name>
</gene>
<dbReference type="GO" id="GO:0016491">
    <property type="term" value="F:oxidoreductase activity"/>
    <property type="evidence" value="ECO:0007669"/>
    <property type="project" value="UniProtKB-KW"/>
</dbReference>
<dbReference type="PANTHER" id="PTHR43477">
    <property type="entry name" value="DIHYDROANTICAPSIN 7-DEHYDROGENASE"/>
    <property type="match status" value="1"/>
</dbReference>
<dbReference type="PRINTS" id="PR00081">
    <property type="entry name" value="GDHRDH"/>
</dbReference>
<dbReference type="AlphaFoldDB" id="A0A4P2VPJ7"/>
<dbReference type="PANTHER" id="PTHR43477:SF1">
    <property type="entry name" value="DIHYDROANTICAPSIN 7-DEHYDROGENASE"/>
    <property type="match status" value="1"/>
</dbReference>
<accession>A0A4P2VPJ7</accession>
<comment type="similarity">
    <text evidence="1">Belongs to the short-chain dehydrogenases/reductases (SDR) family.</text>
</comment>
<protein>
    <submittedName>
        <fullName evidence="3">SDR family oxidoreductase</fullName>
    </submittedName>
</protein>
<dbReference type="EMBL" id="AP019368">
    <property type="protein sequence ID" value="BBH54130.1"/>
    <property type="molecule type" value="Genomic_DNA"/>
</dbReference>
<name>A0A4P2VPJ7_FLUSA</name>
<evidence type="ECO:0000313" key="3">
    <source>
        <dbReference type="EMBL" id="BBH54130.1"/>
    </source>
</evidence>
<dbReference type="KEGG" id="sbf:JCM31447_25880"/>
<dbReference type="InterPro" id="IPR036291">
    <property type="entry name" value="NAD(P)-bd_dom_sf"/>
</dbReference>
<dbReference type="Proteomes" id="UP000291236">
    <property type="component" value="Chromosome"/>
</dbReference>
<evidence type="ECO:0000313" key="4">
    <source>
        <dbReference type="Proteomes" id="UP000291236"/>
    </source>
</evidence>
<dbReference type="InterPro" id="IPR051122">
    <property type="entry name" value="SDR_DHRS6-like"/>
</dbReference>
<dbReference type="InterPro" id="IPR002347">
    <property type="entry name" value="SDR_fam"/>
</dbReference>
<keyword evidence="4" id="KW-1185">Reference proteome</keyword>
<evidence type="ECO:0000256" key="2">
    <source>
        <dbReference type="ARBA" id="ARBA00023002"/>
    </source>
</evidence>
<organism evidence="3 4">
    <name type="scientific">Fluviispira sanaruensis</name>
    <dbReference type="NCBI Taxonomy" id="2493639"/>
    <lineage>
        <taxon>Bacteria</taxon>
        <taxon>Pseudomonadati</taxon>
        <taxon>Bdellovibrionota</taxon>
        <taxon>Oligoflexia</taxon>
        <taxon>Silvanigrellales</taxon>
        <taxon>Silvanigrellaceae</taxon>
        <taxon>Fluviispira</taxon>
    </lineage>
</organism>
<evidence type="ECO:0000256" key="1">
    <source>
        <dbReference type="ARBA" id="ARBA00006484"/>
    </source>
</evidence>
<proteinExistence type="inferred from homology"/>